<reference evidence="2 3" key="1">
    <citation type="submission" date="2018-10" db="EMBL/GenBank/DDBJ databases">
        <authorList>
            <person name="Li J."/>
        </authorList>
    </citation>
    <scope>NUCLEOTIDE SEQUENCE [LARGE SCALE GENOMIC DNA]</scope>
    <source>
        <strain evidence="2 3">JCM 11654</strain>
    </source>
</reference>
<evidence type="ECO:0000313" key="2">
    <source>
        <dbReference type="EMBL" id="RLP82946.1"/>
    </source>
</evidence>
<comment type="caution">
    <text evidence="2">The sequence shown here is derived from an EMBL/GenBank/DDBJ whole genome shotgun (WGS) entry which is preliminary data.</text>
</comment>
<dbReference type="AlphaFoldDB" id="A0A3L7AR46"/>
<name>A0A3L7AR46_9MICO</name>
<sequence>MSVLSETAVLDSLAAQIAGNGWASAASGGTGGANMCTSPPSFVGPLATFVQPLLSLLDQVSGQPAAVYQASMRWESTTGDVASIRDALKAQANAVEGQLEGLTAEALALALKMVSSGAHSVSNWTKSVAQALQLCVTIFETVRSLVCEALLNLANFANTVADVVFGSMPWELEKKAETIAKFTRSVQRFVNSCAAAMNNALKAARELVRLITDLFRAIVPFHAAIDAAIGQIVNSIPGGDPVSVAPGGERRGPNGSIENPSQTPYPGSELRFDREYARGYQHSYDLGPSDLTTEELNRLFRDEFGHIFVPSRVGDNSQLNSQLTHVNQRIQTSLFGTAIPEVTTGGIFVSQITPDGFAVRAEDGHPEAPGEVAFRLTTENGRARLQVSGAYEDTIIGKHDLGAPIESNPAFAGIADVSIWSDMQGRLKDRLKYGR</sequence>
<gene>
    <name evidence="2" type="ORF">D9V34_06775</name>
</gene>
<dbReference type="RefSeq" id="WP_121688085.1">
    <property type="nucleotide sequence ID" value="NZ_RCUY01000005.1"/>
</dbReference>
<dbReference type="Proteomes" id="UP000269438">
    <property type="component" value="Unassembled WGS sequence"/>
</dbReference>
<evidence type="ECO:0008006" key="4">
    <source>
        <dbReference type="Google" id="ProtNLM"/>
    </source>
</evidence>
<organism evidence="2 3">
    <name type="scientific">Mycetocola lacteus</name>
    <dbReference type="NCBI Taxonomy" id="76637"/>
    <lineage>
        <taxon>Bacteria</taxon>
        <taxon>Bacillati</taxon>
        <taxon>Actinomycetota</taxon>
        <taxon>Actinomycetes</taxon>
        <taxon>Micrococcales</taxon>
        <taxon>Microbacteriaceae</taxon>
        <taxon>Mycetocola</taxon>
    </lineage>
</organism>
<accession>A0A3L7AR46</accession>
<keyword evidence="3" id="KW-1185">Reference proteome</keyword>
<dbReference type="EMBL" id="RCUY01000005">
    <property type="protein sequence ID" value="RLP82946.1"/>
    <property type="molecule type" value="Genomic_DNA"/>
</dbReference>
<evidence type="ECO:0000313" key="3">
    <source>
        <dbReference type="Proteomes" id="UP000269438"/>
    </source>
</evidence>
<evidence type="ECO:0000256" key="1">
    <source>
        <dbReference type="SAM" id="MobiDB-lite"/>
    </source>
</evidence>
<feature type="region of interest" description="Disordered" evidence="1">
    <location>
        <begin position="240"/>
        <end position="268"/>
    </location>
</feature>
<feature type="compositionally biased region" description="Polar residues" evidence="1">
    <location>
        <begin position="256"/>
        <end position="265"/>
    </location>
</feature>
<proteinExistence type="predicted"/>
<dbReference type="OrthoDB" id="5035830at2"/>
<protein>
    <recommendedName>
        <fullName evidence="4">WXG100 family type VII secretion target</fullName>
    </recommendedName>
</protein>